<comment type="function">
    <text evidence="7">Transcriptional regulator that specifically binds 5'-GATA-3' or 5'-GAT-3' motifs within gene promoters.</text>
</comment>
<feature type="region of interest" description="Disordered" evidence="9">
    <location>
        <begin position="427"/>
        <end position="446"/>
    </location>
</feature>
<evidence type="ECO:0000313" key="12">
    <source>
        <dbReference type="Proteomes" id="UP001314263"/>
    </source>
</evidence>
<dbReference type="SMART" id="SM00401">
    <property type="entry name" value="ZnF_GATA"/>
    <property type="match status" value="1"/>
</dbReference>
<evidence type="ECO:0000256" key="8">
    <source>
        <dbReference type="PROSITE-ProRule" id="PRU00094"/>
    </source>
</evidence>
<evidence type="ECO:0000313" key="11">
    <source>
        <dbReference type="EMBL" id="CAK0738041.1"/>
    </source>
</evidence>
<evidence type="ECO:0000256" key="1">
    <source>
        <dbReference type="ARBA" id="ARBA00022723"/>
    </source>
</evidence>
<dbReference type="PANTHER" id="PTHR47172">
    <property type="entry name" value="OS01G0976800 PROTEIN"/>
    <property type="match status" value="1"/>
</dbReference>
<keyword evidence="12" id="KW-1185">Reference proteome</keyword>
<evidence type="ECO:0000256" key="2">
    <source>
        <dbReference type="ARBA" id="ARBA00022771"/>
    </source>
</evidence>
<dbReference type="Pfam" id="PF00320">
    <property type="entry name" value="GATA"/>
    <property type="match status" value="1"/>
</dbReference>
<comment type="similarity">
    <text evidence="6">Belongs to the type IV zinc-finger family. Class B subfamily.</text>
</comment>
<protein>
    <recommendedName>
        <fullName evidence="10">GATA-type domain-containing protein</fullName>
    </recommendedName>
</protein>
<dbReference type="InterPro" id="IPR000679">
    <property type="entry name" value="Znf_GATA"/>
</dbReference>
<dbReference type="Gene3D" id="3.30.50.10">
    <property type="entry name" value="Erythroid Transcription Factor GATA-1, subunit A"/>
    <property type="match status" value="1"/>
</dbReference>
<name>A0AAV1HSD8_9CHLO</name>
<dbReference type="GO" id="GO:0008270">
    <property type="term" value="F:zinc ion binding"/>
    <property type="evidence" value="ECO:0007669"/>
    <property type="project" value="UniProtKB-KW"/>
</dbReference>
<comment type="caution">
    <text evidence="11">The sequence shown here is derived from an EMBL/GenBank/DDBJ whole genome shotgun (WGS) entry which is preliminary data.</text>
</comment>
<feature type="region of interest" description="Disordered" evidence="9">
    <location>
        <begin position="247"/>
        <end position="302"/>
    </location>
</feature>
<dbReference type="AlphaFoldDB" id="A0AAV1HSD8"/>
<keyword evidence="2 8" id="KW-0863">Zinc-finger</keyword>
<organism evidence="11 12">
    <name type="scientific">Coccomyxa viridis</name>
    <dbReference type="NCBI Taxonomy" id="1274662"/>
    <lineage>
        <taxon>Eukaryota</taxon>
        <taxon>Viridiplantae</taxon>
        <taxon>Chlorophyta</taxon>
        <taxon>core chlorophytes</taxon>
        <taxon>Trebouxiophyceae</taxon>
        <taxon>Trebouxiophyceae incertae sedis</taxon>
        <taxon>Coccomyxaceae</taxon>
        <taxon>Coccomyxa</taxon>
    </lineage>
</organism>
<feature type="compositionally biased region" description="Polar residues" evidence="9">
    <location>
        <begin position="322"/>
        <end position="333"/>
    </location>
</feature>
<feature type="compositionally biased region" description="Polar residues" evidence="9">
    <location>
        <begin position="268"/>
        <end position="278"/>
    </location>
</feature>
<dbReference type="GO" id="GO:0043565">
    <property type="term" value="F:sequence-specific DNA binding"/>
    <property type="evidence" value="ECO:0007669"/>
    <property type="project" value="InterPro"/>
</dbReference>
<proteinExistence type="inferred from homology"/>
<dbReference type="EMBL" id="CAUYUE010000002">
    <property type="protein sequence ID" value="CAK0738041.1"/>
    <property type="molecule type" value="Genomic_DNA"/>
</dbReference>
<reference evidence="11 12" key="1">
    <citation type="submission" date="2023-10" db="EMBL/GenBank/DDBJ databases">
        <authorList>
            <person name="Maclean D."/>
            <person name="Macfadyen A."/>
        </authorList>
    </citation>
    <scope>NUCLEOTIDE SEQUENCE [LARGE SCALE GENOMIC DNA]</scope>
</reference>
<keyword evidence="5" id="KW-0804">Transcription</keyword>
<evidence type="ECO:0000256" key="7">
    <source>
        <dbReference type="ARBA" id="ARBA00037539"/>
    </source>
</evidence>
<gene>
    <name evidence="11" type="ORF">CVIRNUC_000985</name>
</gene>
<dbReference type="Proteomes" id="UP001314263">
    <property type="component" value="Unassembled WGS sequence"/>
</dbReference>
<dbReference type="CDD" id="cd00202">
    <property type="entry name" value="ZnF_GATA"/>
    <property type="match status" value="1"/>
</dbReference>
<evidence type="ECO:0000259" key="10">
    <source>
        <dbReference type="PROSITE" id="PS50114"/>
    </source>
</evidence>
<keyword evidence="3" id="KW-0862">Zinc</keyword>
<dbReference type="PANTHER" id="PTHR47172:SF24">
    <property type="entry name" value="GATA ZINC FINGER DOMAIN-CONTAINING PROTEIN 14-RELATED"/>
    <property type="match status" value="1"/>
</dbReference>
<feature type="region of interest" description="Disordered" evidence="9">
    <location>
        <begin position="152"/>
        <end position="183"/>
    </location>
</feature>
<feature type="domain" description="GATA-type" evidence="10">
    <location>
        <begin position="492"/>
        <end position="534"/>
    </location>
</feature>
<evidence type="ECO:0000256" key="9">
    <source>
        <dbReference type="SAM" id="MobiDB-lite"/>
    </source>
</evidence>
<evidence type="ECO:0000256" key="6">
    <source>
        <dbReference type="ARBA" id="ARBA00024019"/>
    </source>
</evidence>
<dbReference type="SUPFAM" id="SSF57716">
    <property type="entry name" value="Glucocorticoid receptor-like (DNA-binding domain)"/>
    <property type="match status" value="1"/>
</dbReference>
<dbReference type="InterPro" id="IPR013088">
    <property type="entry name" value="Znf_NHR/GATA"/>
</dbReference>
<evidence type="ECO:0000256" key="3">
    <source>
        <dbReference type="ARBA" id="ARBA00022833"/>
    </source>
</evidence>
<keyword evidence="4" id="KW-0805">Transcription regulation</keyword>
<sequence length="534" mass="55913">MAVETAPEVCPQDLAALSADEGLCDKFWEQLNDTMPSSDDQACSASRGLTMGVHCVWSNDSGTDIEALRLDFPDSFPPDSAEDDMHDTTPEVPIPCMAQLLEMEIRACEDAPATRCRGPRTPCSIGLPMALSCSDLSSMGCLSVPGMIPSAPNPLPKPGVQPAAVPDDAKAVESRPQPAPPQLRTRVAQPGVALCHPAVRGAERRPLVATTVWRGCQKNPWCNRETRHRGICNARAAAPGFAPAPEEGISFETPPKEELGSVAEEPCQDTNDSEQASATEVKCEGSGEAPQSARREGPARAFPGGVPMPLTPTVAPPCLPSQDSLDSCRSADSNMPREEENRDAGDICSMRVPAAVAQALPASAFAAAAAPATPKAAARGLKRGIKAIAAPCSSPVLVPPIQEVAGEHQPEAQVPQVAPGCVQLSSGRIARPTPKTAPSRAPSAELSENFPCDEGKACGGKRRGARLSKASAEKAAKRRRLVGGLLKTVGAAAPGQQCTQCGTQVTPVWRAGPYGPKTLCNACGVRYMKQVKKK</sequence>
<evidence type="ECO:0000256" key="4">
    <source>
        <dbReference type="ARBA" id="ARBA00023015"/>
    </source>
</evidence>
<dbReference type="PROSITE" id="PS00344">
    <property type="entry name" value="GATA_ZN_FINGER_1"/>
    <property type="match status" value="1"/>
</dbReference>
<evidence type="ECO:0000256" key="5">
    <source>
        <dbReference type="ARBA" id="ARBA00023163"/>
    </source>
</evidence>
<accession>A0AAV1HSD8</accession>
<keyword evidence="1" id="KW-0479">Metal-binding</keyword>
<dbReference type="PROSITE" id="PS50114">
    <property type="entry name" value="GATA_ZN_FINGER_2"/>
    <property type="match status" value="1"/>
</dbReference>
<feature type="region of interest" description="Disordered" evidence="9">
    <location>
        <begin position="322"/>
        <end position="342"/>
    </location>
</feature>
<dbReference type="GO" id="GO:0006355">
    <property type="term" value="P:regulation of DNA-templated transcription"/>
    <property type="evidence" value="ECO:0007669"/>
    <property type="project" value="InterPro"/>
</dbReference>